<comment type="caution">
    <text evidence="9">The sequence shown here is derived from an EMBL/GenBank/DDBJ whole genome shotgun (WGS) entry which is preliminary data.</text>
</comment>
<dbReference type="PRINTS" id="PR00723">
    <property type="entry name" value="SUBTILISIN"/>
</dbReference>
<dbReference type="PROSITE" id="PS00136">
    <property type="entry name" value="SUBTILASE_ASP"/>
    <property type="match status" value="1"/>
</dbReference>
<dbReference type="PROSITE" id="PS00137">
    <property type="entry name" value="SUBTILASE_HIS"/>
    <property type="match status" value="1"/>
</dbReference>
<evidence type="ECO:0000256" key="2">
    <source>
        <dbReference type="ARBA" id="ARBA00022670"/>
    </source>
</evidence>
<dbReference type="InterPro" id="IPR023827">
    <property type="entry name" value="Peptidase_S8_Asp-AS"/>
</dbReference>
<dbReference type="PANTHER" id="PTHR43806">
    <property type="entry name" value="PEPTIDASE S8"/>
    <property type="match status" value="1"/>
</dbReference>
<dbReference type="InterPro" id="IPR023828">
    <property type="entry name" value="Peptidase_S8_Ser-AS"/>
</dbReference>
<evidence type="ECO:0000256" key="6">
    <source>
        <dbReference type="RuleBase" id="RU003355"/>
    </source>
</evidence>
<keyword evidence="10" id="KW-1185">Reference proteome</keyword>
<feature type="domain" description="Peptidase S8/S53" evidence="8">
    <location>
        <begin position="193"/>
        <end position="451"/>
    </location>
</feature>
<feature type="chain" id="PRO_5046700382" evidence="7">
    <location>
        <begin position="37"/>
        <end position="584"/>
    </location>
</feature>
<dbReference type="Gene3D" id="2.60.40.2700">
    <property type="match status" value="1"/>
</dbReference>
<evidence type="ECO:0000256" key="1">
    <source>
        <dbReference type="ARBA" id="ARBA00011073"/>
    </source>
</evidence>
<keyword evidence="4 5" id="KW-0720">Serine protease</keyword>
<evidence type="ECO:0000313" key="10">
    <source>
        <dbReference type="Proteomes" id="UP000722125"/>
    </source>
</evidence>
<dbReference type="InterPro" id="IPR022398">
    <property type="entry name" value="Peptidase_S8_His-AS"/>
</dbReference>
<dbReference type="Gene3D" id="3.40.50.200">
    <property type="entry name" value="Peptidase S8/S53 domain"/>
    <property type="match status" value="1"/>
</dbReference>
<feature type="active site" description="Charge relay system" evidence="5">
    <location>
        <position position="436"/>
    </location>
</feature>
<dbReference type="Proteomes" id="UP000722125">
    <property type="component" value="Unassembled WGS sequence"/>
</dbReference>
<evidence type="ECO:0000256" key="7">
    <source>
        <dbReference type="SAM" id="SignalP"/>
    </source>
</evidence>
<dbReference type="InterPro" id="IPR015500">
    <property type="entry name" value="Peptidase_S8_subtilisin-rel"/>
</dbReference>
<feature type="signal peptide" evidence="7">
    <location>
        <begin position="1"/>
        <end position="36"/>
    </location>
</feature>
<dbReference type="SUPFAM" id="SSF52743">
    <property type="entry name" value="Subtilisin-like"/>
    <property type="match status" value="1"/>
</dbReference>
<name>A0ABS5U1C2_9CELL</name>
<comment type="similarity">
    <text evidence="1 5 6">Belongs to the peptidase S8 family.</text>
</comment>
<feature type="active site" description="Charge relay system" evidence="5">
    <location>
        <position position="254"/>
    </location>
</feature>
<dbReference type="PANTHER" id="PTHR43806:SF11">
    <property type="entry name" value="CEREVISIN-RELATED"/>
    <property type="match status" value="1"/>
</dbReference>
<reference evidence="9 10" key="1">
    <citation type="submission" date="2021-05" db="EMBL/GenBank/DDBJ databases">
        <title>Description of Cellulomonas sp. DKR-3 sp. nov.</title>
        <authorList>
            <person name="Dahal R.H."/>
            <person name="Chaudhary D.K."/>
        </authorList>
    </citation>
    <scope>NUCLEOTIDE SEQUENCE [LARGE SCALE GENOMIC DNA]</scope>
    <source>
        <strain evidence="9 10">DKR-3</strain>
    </source>
</reference>
<evidence type="ECO:0000259" key="8">
    <source>
        <dbReference type="Pfam" id="PF00082"/>
    </source>
</evidence>
<dbReference type="InterPro" id="IPR000209">
    <property type="entry name" value="Peptidase_S8/S53_dom"/>
</dbReference>
<accession>A0ABS5U1C2</accession>
<keyword evidence="2 5" id="KW-0645">Protease</keyword>
<dbReference type="RefSeq" id="WP_214351220.1">
    <property type="nucleotide sequence ID" value="NZ_JAHBOH010000001.1"/>
</dbReference>
<dbReference type="PROSITE" id="PS00138">
    <property type="entry name" value="SUBTILASE_SER"/>
    <property type="match status" value="1"/>
</dbReference>
<protein>
    <submittedName>
        <fullName evidence="9">S8 family serine peptidase</fullName>
    </submittedName>
</protein>
<dbReference type="PROSITE" id="PS51892">
    <property type="entry name" value="SUBTILASE"/>
    <property type="match status" value="1"/>
</dbReference>
<feature type="active site" description="Charge relay system" evidence="5">
    <location>
        <position position="202"/>
    </location>
</feature>
<evidence type="ECO:0000256" key="4">
    <source>
        <dbReference type="ARBA" id="ARBA00022825"/>
    </source>
</evidence>
<sequence>MTTPTGRTVRRGAALTLCTGLAMGLITSALVAPAQAADDDAVGIQPVPQPTSEPATQQLAAGVIYKMRDGYSPTASAKGLSAAAGVASGVAIGTTTTPVDAADTAAVDFAEPVSVATAAKAAAAVAANPAVEWAEPNYIATTAQSGPVTPKDQYFKKYQWNVWDYRNGSVSNVAIPKGGWSAHALNMWPRTQGGGVVVAVVDTGITKHFDLNPNVVAGYDMISSAASARDGNGRDANPLDNGDLAGYQGGSTWHGTHVAGIVAAARGTTGMAGVAPNAKIQPVRVLGKGGGTFGDIAAGITWASGGAVSGTSRNATPAKVINLSIQTQADVTCPRSLQTAITNARKRGAVVITAAGNYNKTATLSAPGNCAGVINVGAIDRNGKRSSYSNKGSAVDLSAPGGSGSGTSLSGYVWSTINAGTTSPGKATWGGMAGTSQAAPAVAGAAALIASLGVKGAALEQAVQKIVSPFPRYSGSSYNCSTSLCGRGYLDISKALVPLGQAKVVGTPAAGKVVKGTVAKGFVGKVTKKKFQWYRNGVAIKGATSQSYKVTAADRGKWLKVRVTPVSTGSYWAKATYSAGVKAR</sequence>
<evidence type="ECO:0000256" key="3">
    <source>
        <dbReference type="ARBA" id="ARBA00022801"/>
    </source>
</evidence>
<keyword evidence="7" id="KW-0732">Signal</keyword>
<keyword evidence="3 5" id="KW-0378">Hydrolase</keyword>
<proteinExistence type="inferred from homology"/>
<evidence type="ECO:0000256" key="5">
    <source>
        <dbReference type="PROSITE-ProRule" id="PRU01240"/>
    </source>
</evidence>
<dbReference type="InterPro" id="IPR036852">
    <property type="entry name" value="Peptidase_S8/S53_dom_sf"/>
</dbReference>
<gene>
    <name evidence="9" type="ORF">KIN34_12905</name>
</gene>
<dbReference type="InterPro" id="IPR050131">
    <property type="entry name" value="Peptidase_S8_subtilisin-like"/>
</dbReference>
<evidence type="ECO:0000313" key="9">
    <source>
        <dbReference type="EMBL" id="MBT0995182.1"/>
    </source>
</evidence>
<dbReference type="Pfam" id="PF00082">
    <property type="entry name" value="Peptidase_S8"/>
    <property type="match status" value="1"/>
</dbReference>
<organism evidence="9 10">
    <name type="scientific">Cellulomonas fulva</name>
    <dbReference type="NCBI Taxonomy" id="2835530"/>
    <lineage>
        <taxon>Bacteria</taxon>
        <taxon>Bacillati</taxon>
        <taxon>Actinomycetota</taxon>
        <taxon>Actinomycetes</taxon>
        <taxon>Micrococcales</taxon>
        <taxon>Cellulomonadaceae</taxon>
        <taxon>Cellulomonas</taxon>
    </lineage>
</organism>
<dbReference type="EMBL" id="JAHBOH010000001">
    <property type="protein sequence ID" value="MBT0995182.1"/>
    <property type="molecule type" value="Genomic_DNA"/>
</dbReference>